<protein>
    <submittedName>
        <fullName evidence="4">Patatin-like phospholipase family protein</fullName>
    </submittedName>
</protein>
<dbReference type="PANTHER" id="PTHR46394">
    <property type="entry name" value="ANNEXIN"/>
    <property type="match status" value="1"/>
</dbReference>
<evidence type="ECO:0000259" key="3">
    <source>
        <dbReference type="PROSITE" id="PS51635"/>
    </source>
</evidence>
<comment type="caution">
    <text evidence="4">The sequence shown here is derived from an EMBL/GenBank/DDBJ whole genome shotgun (WGS) entry which is preliminary data.</text>
</comment>
<feature type="active site" description="Nucleophile" evidence="2">
    <location>
        <position position="103"/>
    </location>
</feature>
<dbReference type="PANTHER" id="PTHR46394:SF1">
    <property type="entry name" value="PNPLA DOMAIN-CONTAINING PROTEIN"/>
    <property type="match status" value="1"/>
</dbReference>
<evidence type="ECO:0000313" key="5">
    <source>
        <dbReference type="Proteomes" id="UP001231370"/>
    </source>
</evidence>
<organism evidence="4 5">
    <name type="scientific">Roseofilum halophilum BLCC-M91</name>
    <dbReference type="NCBI Taxonomy" id="3022259"/>
    <lineage>
        <taxon>Bacteria</taxon>
        <taxon>Bacillati</taxon>
        <taxon>Cyanobacteriota</taxon>
        <taxon>Cyanophyceae</taxon>
        <taxon>Desertifilales</taxon>
        <taxon>Desertifilaceae</taxon>
        <taxon>Roseofilum</taxon>
        <taxon>Roseofilum halophilum</taxon>
    </lineage>
</organism>
<evidence type="ECO:0000256" key="2">
    <source>
        <dbReference type="PROSITE-ProRule" id="PRU01161"/>
    </source>
</evidence>
<feature type="domain" description="PNPLA" evidence="3">
    <location>
        <begin position="70"/>
        <end position="293"/>
    </location>
</feature>
<name>A0ABT7BIZ6_9CYAN</name>
<gene>
    <name evidence="4" type="ORF">PJF56_09820</name>
</gene>
<sequence>MKQKQGRTGRSQSTIFATPLNLRSPKVNMASYMKINPQLLDKGGLRLTKAQKEEIWSRFPEPIEGHCADAIFEGGGVRGIALLGALRCCEDLGIRWKKLAGTSAGSLTAAFLAANFAIDELEEILSTINYDRILSQKTSPFIFNGDPSNDLQAPLWMILSLLLTQQLGQYDSNPFRHWIAKTIKPTGIQTFADVKRLDPQRELKVVVSNITHCEMLVLPDDLNPNSQGLNSEQQDRRQAILQQHHLSDYQDFSIAEAVRLSSSIPLFFKPEKLGNAYILDGGLLSNFPLWIYDRPSSDPLNPPQWPTFGFRLIDQNLNPPEINNALDLFTASLRAMANARDRYHLRDGDQGRVINIDVSDAQVTTTEFSLSSAKKAKLYRLGYKHTKDFFLHHWNWKEHLIARGFC</sequence>
<keyword evidence="5" id="KW-1185">Reference proteome</keyword>
<reference evidence="4 5" key="1">
    <citation type="submission" date="2023-01" db="EMBL/GenBank/DDBJ databases">
        <title>Novel diversity within Roseofilum (Cyanobacteria; Desertifilaceae) from marine benthic mats with descriptions of four novel species.</title>
        <authorList>
            <person name="Wang Y."/>
            <person name="Berthold D.E."/>
            <person name="Hu J."/>
            <person name="Lefler F.W."/>
            <person name="Laughinghouse H.D. IV."/>
        </authorList>
    </citation>
    <scope>NUCLEOTIDE SEQUENCE [LARGE SCALE GENOMIC DNA]</scope>
    <source>
        <strain evidence="4 5">BLCC-M91</strain>
    </source>
</reference>
<dbReference type="RefSeq" id="WP_283762473.1">
    <property type="nucleotide sequence ID" value="NZ_JAQPOK010000078.1"/>
</dbReference>
<dbReference type="Proteomes" id="UP001231370">
    <property type="component" value="Unassembled WGS sequence"/>
</dbReference>
<dbReference type="InterPro" id="IPR016035">
    <property type="entry name" value="Acyl_Trfase/lysoPLipase"/>
</dbReference>
<feature type="short sequence motif" description="GXGXXG" evidence="2">
    <location>
        <begin position="74"/>
        <end position="79"/>
    </location>
</feature>
<feature type="short sequence motif" description="GXSXG" evidence="2">
    <location>
        <begin position="101"/>
        <end position="105"/>
    </location>
</feature>
<dbReference type="Pfam" id="PF01734">
    <property type="entry name" value="Patatin"/>
    <property type="match status" value="1"/>
</dbReference>
<evidence type="ECO:0000313" key="4">
    <source>
        <dbReference type="EMBL" id="MDJ1179163.1"/>
    </source>
</evidence>
<feature type="active site" description="Proton acceptor" evidence="2">
    <location>
        <position position="280"/>
    </location>
</feature>
<dbReference type="SUPFAM" id="SSF52151">
    <property type="entry name" value="FabD/lysophospholipase-like"/>
    <property type="match status" value="1"/>
</dbReference>
<dbReference type="PROSITE" id="PS51635">
    <property type="entry name" value="PNPLA"/>
    <property type="match status" value="1"/>
</dbReference>
<dbReference type="Gene3D" id="3.40.1090.10">
    <property type="entry name" value="Cytosolic phospholipase A2 catalytic domain"/>
    <property type="match status" value="2"/>
</dbReference>
<dbReference type="InterPro" id="IPR052580">
    <property type="entry name" value="Lipid_Hydrolase"/>
</dbReference>
<keyword evidence="2" id="KW-0378">Hydrolase</keyword>
<dbReference type="InterPro" id="IPR002641">
    <property type="entry name" value="PNPLA_dom"/>
</dbReference>
<accession>A0ABT7BIZ6</accession>
<dbReference type="EMBL" id="JAQPOK010000078">
    <property type="protein sequence ID" value="MDJ1179163.1"/>
    <property type="molecule type" value="Genomic_DNA"/>
</dbReference>
<feature type="short sequence motif" description="DGA/G" evidence="2">
    <location>
        <begin position="280"/>
        <end position="282"/>
    </location>
</feature>
<keyword evidence="1 2" id="KW-0443">Lipid metabolism</keyword>
<evidence type="ECO:0000256" key="1">
    <source>
        <dbReference type="ARBA" id="ARBA00023098"/>
    </source>
</evidence>
<keyword evidence="2" id="KW-0442">Lipid degradation</keyword>
<dbReference type="CDD" id="cd07207">
    <property type="entry name" value="Pat_ExoU_VipD_like"/>
    <property type="match status" value="1"/>
</dbReference>
<proteinExistence type="predicted"/>